<protein>
    <submittedName>
        <fullName evidence="1">Uncharacterized protein</fullName>
    </submittedName>
</protein>
<name>A0A934X3U0_9MICO</name>
<comment type="caution">
    <text evidence="1">The sequence shown here is derived from an EMBL/GenBank/DDBJ whole genome shotgun (WGS) entry which is preliminary data.</text>
</comment>
<proteinExistence type="predicted"/>
<sequence>MSGEWQVTHLLNESRSFLRTLGHVAIALVWPPSLIADIERFRRTISYPPPGDPATIEGMATSLDTAGRAVDEVRADLDRRRVGLPAIVVGVAAGTATQAAAALSSGLSHEVTGLALSARALRRYAASLQDAITEHGRVDDHFDDAVTHLRRCADLTVEVLGFDTPIPDPVAVTREVSRALADAREGVRTAVRAYEQAETALRALQREGSDGRGWAVLASAPRVPGFTVLDVAVMVDQWRTSDPDNRLLNPDQWQRVGAMLAALTPAQRAALDELLAAAGSSTQRAVLLSTLAAGADMEQLRFMADAVRSMSDEDIARMMSLNTDNLTSGATYGLDRVIQDPTTGNTCASTSLLALLARSDPMLALWLTSGQRPPGWDPAYLQHLTEAQWNGATFLERFIAAQHSVLTTTDSDLGTWPEALGTPPWGAAALATLGSPTAYESVLYDDQDPALVRKLMSRAAEAANNGTPVPFYVGDDYTPRHVMLITGYADGYYTVYEPGSGSITRVPESVMLGTGTPGAFGGWSHIDYLVLPVT</sequence>
<evidence type="ECO:0000313" key="1">
    <source>
        <dbReference type="EMBL" id="MBK6300551.1"/>
    </source>
</evidence>
<accession>A0A934X3U0</accession>
<dbReference type="Proteomes" id="UP000718281">
    <property type="component" value="Unassembled WGS sequence"/>
</dbReference>
<organism evidence="1 2">
    <name type="scientific">Candidatus Phosphoribacter hodrii</name>
    <dbReference type="NCBI Taxonomy" id="2953743"/>
    <lineage>
        <taxon>Bacteria</taxon>
        <taxon>Bacillati</taxon>
        <taxon>Actinomycetota</taxon>
        <taxon>Actinomycetes</taxon>
        <taxon>Micrococcales</taxon>
        <taxon>Dermatophilaceae</taxon>
        <taxon>Candidatus Phosphoribacter</taxon>
    </lineage>
</organism>
<reference evidence="1 2" key="1">
    <citation type="submission" date="2020-10" db="EMBL/GenBank/DDBJ databases">
        <title>Connecting structure to function with the recovery of over 1000 high-quality activated sludge metagenome-assembled genomes encoding full-length rRNA genes using long-read sequencing.</title>
        <authorList>
            <person name="Singleton C.M."/>
            <person name="Petriglieri F."/>
            <person name="Kristensen J.M."/>
            <person name="Kirkegaard R.H."/>
            <person name="Michaelsen T.Y."/>
            <person name="Andersen M.H."/>
            <person name="Karst S.M."/>
            <person name="Dueholm M.S."/>
            <person name="Nielsen P.H."/>
            <person name="Albertsen M."/>
        </authorList>
    </citation>
    <scope>NUCLEOTIDE SEQUENCE [LARGE SCALE GENOMIC DNA]</scope>
    <source>
        <strain evidence="1">AalE_18-Q3-R2-46_BAT3C.188</strain>
    </source>
</reference>
<evidence type="ECO:0000313" key="2">
    <source>
        <dbReference type="Proteomes" id="UP000718281"/>
    </source>
</evidence>
<gene>
    <name evidence="1" type="ORF">IPF40_05685</name>
</gene>
<dbReference type="EMBL" id="JADIXZ010000004">
    <property type="protein sequence ID" value="MBK6300551.1"/>
    <property type="molecule type" value="Genomic_DNA"/>
</dbReference>
<dbReference type="AlphaFoldDB" id="A0A934X3U0"/>